<dbReference type="PRINTS" id="PR00110">
    <property type="entry name" value="ALPHAAMYLASE"/>
</dbReference>
<proteinExistence type="inferred from homology"/>
<evidence type="ECO:0000256" key="1">
    <source>
        <dbReference type="ARBA" id="ARBA00000548"/>
    </source>
</evidence>
<comment type="cofactor">
    <cofactor evidence="2">
        <name>Ca(2+)</name>
        <dbReference type="ChEBI" id="CHEBI:29108"/>
    </cofactor>
</comment>
<dbReference type="PANTHER" id="PTHR10357">
    <property type="entry name" value="ALPHA-AMYLASE FAMILY MEMBER"/>
    <property type="match status" value="1"/>
</dbReference>
<dbReference type="SMART" id="SM00642">
    <property type="entry name" value="Aamy"/>
    <property type="match status" value="1"/>
</dbReference>
<dbReference type="EC" id="3.2.1.1" evidence="4"/>
<dbReference type="Gene3D" id="3.20.20.80">
    <property type="entry name" value="Glycosidases"/>
    <property type="match status" value="1"/>
</dbReference>
<protein>
    <recommendedName>
        <fullName evidence="4">alpha-amylase</fullName>
        <ecNumber evidence="4">3.2.1.1</ecNumber>
    </recommendedName>
</protein>
<name>A0ABP0PXX3_9DINO</name>
<dbReference type="EMBL" id="CAXAMM010038784">
    <property type="protein sequence ID" value="CAK9080865.1"/>
    <property type="molecule type" value="Genomic_DNA"/>
</dbReference>
<reference evidence="7 8" key="1">
    <citation type="submission" date="2024-02" db="EMBL/GenBank/DDBJ databases">
        <authorList>
            <person name="Chen Y."/>
            <person name="Shah S."/>
            <person name="Dougan E. K."/>
            <person name="Thang M."/>
            <person name="Chan C."/>
        </authorList>
    </citation>
    <scope>NUCLEOTIDE SEQUENCE [LARGE SCALE GENOMIC DNA]</scope>
</reference>
<dbReference type="InterPro" id="IPR006047">
    <property type="entry name" value="GH13_cat_dom"/>
</dbReference>
<dbReference type="Proteomes" id="UP001642464">
    <property type="component" value="Unassembled WGS sequence"/>
</dbReference>
<sequence>MGFDAVQISPAQKSKHGHEWWARYQPEDYGKIEGLGSWEELKELCRRADELKLRVIGDVVFNHMLVVGSCHEWRQAQANPARLKQLQERLVRETSMRLEDFQWPWFEMSGEHWDNENRYEGWGSGEWSELRYCERVVAAQQKHLRLLLDAGDWRQIPGVRGIRFDAVKHLRPAHLEEHLQLLRKEKVFAYGEVLSVDETMHQEYMALSCPSTDFPLTVFMYRALSEAGQEVFGAVAVSVRALWREGVSGAAARVAKATGEESTSR</sequence>
<accession>A0ABP0PXX3</accession>
<keyword evidence="8" id="KW-1185">Reference proteome</keyword>
<organism evidence="7 8">
    <name type="scientific">Durusdinium trenchii</name>
    <dbReference type="NCBI Taxonomy" id="1381693"/>
    <lineage>
        <taxon>Eukaryota</taxon>
        <taxon>Sar</taxon>
        <taxon>Alveolata</taxon>
        <taxon>Dinophyceae</taxon>
        <taxon>Suessiales</taxon>
        <taxon>Symbiodiniaceae</taxon>
        <taxon>Durusdinium</taxon>
    </lineage>
</organism>
<dbReference type="InterPro" id="IPR006046">
    <property type="entry name" value="Alpha_amylase"/>
</dbReference>
<dbReference type="InterPro" id="IPR017853">
    <property type="entry name" value="GH"/>
</dbReference>
<dbReference type="Pfam" id="PF00128">
    <property type="entry name" value="Alpha-amylase"/>
    <property type="match status" value="1"/>
</dbReference>
<comment type="catalytic activity">
    <reaction evidence="1">
        <text>Endohydrolysis of (1-&gt;4)-alpha-D-glucosidic linkages in polysaccharides containing three or more (1-&gt;4)-alpha-linked D-glucose units.</text>
        <dbReference type="EC" id="3.2.1.1"/>
    </reaction>
</comment>
<dbReference type="SUPFAM" id="SSF51445">
    <property type="entry name" value="(Trans)glycosidases"/>
    <property type="match status" value="1"/>
</dbReference>
<evidence type="ECO:0000259" key="6">
    <source>
        <dbReference type="SMART" id="SM00642"/>
    </source>
</evidence>
<evidence type="ECO:0000256" key="3">
    <source>
        <dbReference type="ARBA" id="ARBA00008061"/>
    </source>
</evidence>
<evidence type="ECO:0000313" key="8">
    <source>
        <dbReference type="Proteomes" id="UP001642464"/>
    </source>
</evidence>
<evidence type="ECO:0000256" key="5">
    <source>
        <dbReference type="RuleBase" id="RU003615"/>
    </source>
</evidence>
<comment type="caution">
    <text evidence="7">The sequence shown here is derived from an EMBL/GenBank/DDBJ whole genome shotgun (WGS) entry which is preliminary data.</text>
</comment>
<evidence type="ECO:0000256" key="2">
    <source>
        <dbReference type="ARBA" id="ARBA00001913"/>
    </source>
</evidence>
<feature type="domain" description="Glycosyl hydrolase family 13 catalytic" evidence="6">
    <location>
        <begin position="1"/>
        <end position="257"/>
    </location>
</feature>
<evidence type="ECO:0000313" key="7">
    <source>
        <dbReference type="EMBL" id="CAK9080865.1"/>
    </source>
</evidence>
<gene>
    <name evidence="7" type="ORF">SCF082_LOCUS38530</name>
</gene>
<evidence type="ECO:0000256" key="4">
    <source>
        <dbReference type="ARBA" id="ARBA00012595"/>
    </source>
</evidence>
<comment type="similarity">
    <text evidence="3 5">Belongs to the glycosyl hydrolase 13 family.</text>
</comment>